<keyword evidence="2" id="KW-1185">Reference proteome</keyword>
<reference evidence="1" key="1">
    <citation type="submission" date="2021-10" db="EMBL/GenBank/DDBJ databases">
        <authorList>
            <person name="Dean J.D."/>
            <person name="Kim M.K."/>
            <person name="Newey C.N."/>
            <person name="Stoker T.S."/>
            <person name="Thompson D.W."/>
            <person name="Grose J.H."/>
        </authorList>
    </citation>
    <scope>NUCLEOTIDE SEQUENCE</scope>
    <source>
        <strain evidence="1">BT178</strain>
    </source>
</reference>
<gene>
    <name evidence="1" type="ORF">LGH74_11555</name>
</gene>
<dbReference type="EMBL" id="JAJADR010000002">
    <property type="protein sequence ID" value="MCB2408614.1"/>
    <property type="molecule type" value="Genomic_DNA"/>
</dbReference>
<accession>A0ABS8AR95</accession>
<proteinExistence type="predicted"/>
<organism evidence="1 2">
    <name type="scientific">Hymenobacter lucidus</name>
    <dbReference type="NCBI Taxonomy" id="2880930"/>
    <lineage>
        <taxon>Bacteria</taxon>
        <taxon>Pseudomonadati</taxon>
        <taxon>Bacteroidota</taxon>
        <taxon>Cytophagia</taxon>
        <taxon>Cytophagales</taxon>
        <taxon>Hymenobacteraceae</taxon>
        <taxon>Hymenobacter</taxon>
    </lineage>
</organism>
<protein>
    <recommendedName>
        <fullName evidence="3">DUF2383 domain-containing protein</fullName>
    </recommendedName>
</protein>
<name>A0ABS8AR95_9BACT</name>
<evidence type="ECO:0008006" key="3">
    <source>
        <dbReference type="Google" id="ProtNLM"/>
    </source>
</evidence>
<comment type="caution">
    <text evidence="1">The sequence shown here is derived from an EMBL/GenBank/DDBJ whole genome shotgun (WGS) entry which is preliminary data.</text>
</comment>
<sequence>MAYPVELLTTVADCDLVLAAAAEERAEIDYRQTQLQHLHTVGVGRSTELNAALTGATTEYNVLGALLPTMAEGNTKKKNEREYKRLEYRIYVLGEQQASGENGVIAQFKRKYEINCITRQFEENDTLKAEVEARRTVLQG</sequence>
<dbReference type="RefSeq" id="WP_226175808.1">
    <property type="nucleotide sequence ID" value="NZ_JAJADR010000002.1"/>
</dbReference>
<evidence type="ECO:0000313" key="1">
    <source>
        <dbReference type="EMBL" id="MCB2408614.1"/>
    </source>
</evidence>
<evidence type="ECO:0000313" key="2">
    <source>
        <dbReference type="Proteomes" id="UP001165296"/>
    </source>
</evidence>
<dbReference type="Proteomes" id="UP001165296">
    <property type="component" value="Unassembled WGS sequence"/>
</dbReference>